<dbReference type="SUPFAM" id="SSF57903">
    <property type="entry name" value="FYVE/PHD zinc finger"/>
    <property type="match status" value="1"/>
</dbReference>
<comment type="caution">
    <text evidence="8">The sequence shown here is derived from an EMBL/GenBank/DDBJ whole genome shotgun (WGS) entry which is preliminary data.</text>
</comment>
<dbReference type="SMART" id="SM00249">
    <property type="entry name" value="PHD"/>
    <property type="match status" value="1"/>
</dbReference>
<dbReference type="GO" id="GO:0034244">
    <property type="term" value="P:negative regulation of transcription elongation by RNA polymerase II"/>
    <property type="evidence" value="ECO:0007669"/>
    <property type="project" value="InterPro"/>
</dbReference>
<dbReference type="CDD" id="cd15489">
    <property type="entry name" value="PHD_SF"/>
    <property type="match status" value="1"/>
</dbReference>
<keyword evidence="3" id="KW-0862">Zinc</keyword>
<evidence type="ECO:0000256" key="6">
    <source>
        <dbReference type="SAM" id="Coils"/>
    </source>
</evidence>
<dbReference type="Proteomes" id="UP001324115">
    <property type="component" value="Unassembled WGS sequence"/>
</dbReference>
<dbReference type="PROSITE" id="PS01359">
    <property type="entry name" value="ZF_PHD_1"/>
    <property type="match status" value="1"/>
</dbReference>
<keyword evidence="6" id="KW-0175">Coiled coil</keyword>
<dbReference type="EMBL" id="JAXUIC010000002">
    <property type="protein sequence ID" value="KAK4600909.1"/>
    <property type="molecule type" value="Genomic_DNA"/>
</dbReference>
<feature type="coiled-coil region" evidence="6">
    <location>
        <begin position="79"/>
        <end position="106"/>
    </location>
</feature>
<evidence type="ECO:0000256" key="2">
    <source>
        <dbReference type="ARBA" id="ARBA00022771"/>
    </source>
</evidence>
<proteinExistence type="predicted"/>
<keyword evidence="5" id="KW-0804">Transcription</keyword>
<protein>
    <recommendedName>
        <fullName evidence="7">Zinc finger PHD-type domain-containing protein</fullName>
    </recommendedName>
</protein>
<dbReference type="AlphaFoldDB" id="A0AAN7J6C4"/>
<dbReference type="GO" id="GO:0008270">
    <property type="term" value="F:zinc ion binding"/>
    <property type="evidence" value="ECO:0007669"/>
    <property type="project" value="UniProtKB-KW"/>
</dbReference>
<dbReference type="InterPro" id="IPR001965">
    <property type="entry name" value="Znf_PHD"/>
</dbReference>
<dbReference type="Pfam" id="PF23121">
    <property type="entry name" value="SPOC_AIPP2"/>
    <property type="match status" value="1"/>
</dbReference>
<dbReference type="InterPro" id="IPR011011">
    <property type="entry name" value="Znf_FYVE_PHD"/>
</dbReference>
<evidence type="ECO:0000256" key="3">
    <source>
        <dbReference type="ARBA" id="ARBA00022833"/>
    </source>
</evidence>
<evidence type="ECO:0000256" key="1">
    <source>
        <dbReference type="ARBA" id="ARBA00022723"/>
    </source>
</evidence>
<dbReference type="InterPro" id="IPR049914">
    <property type="entry name" value="PHD1-3/5-6"/>
</dbReference>
<keyword evidence="4" id="KW-0805">Transcription regulation</keyword>
<dbReference type="GO" id="GO:0140566">
    <property type="term" value="F:histone reader activity"/>
    <property type="evidence" value="ECO:0007669"/>
    <property type="project" value="InterPro"/>
</dbReference>
<feature type="domain" description="Zinc finger PHD-type" evidence="7">
    <location>
        <begin position="4"/>
        <end position="52"/>
    </location>
</feature>
<gene>
    <name evidence="8" type="ORF">RGQ29_010493</name>
</gene>
<name>A0AAN7J6C4_QUERU</name>
<dbReference type="InterPro" id="IPR019786">
    <property type="entry name" value="Zinc_finger_PHD-type_CS"/>
</dbReference>
<dbReference type="InterPro" id="IPR056280">
    <property type="entry name" value="AIPP2-like_SPOC"/>
</dbReference>
<dbReference type="InterPro" id="IPR013083">
    <property type="entry name" value="Znf_RING/FYVE/PHD"/>
</dbReference>
<keyword evidence="2" id="KW-0863">Zinc-finger</keyword>
<evidence type="ECO:0000259" key="7">
    <source>
        <dbReference type="SMART" id="SM00249"/>
    </source>
</evidence>
<keyword evidence="1" id="KW-0479">Metal-binding</keyword>
<evidence type="ECO:0000256" key="4">
    <source>
        <dbReference type="ARBA" id="ARBA00023015"/>
    </source>
</evidence>
<dbReference type="PANTHER" id="PTHR33304">
    <property type="match status" value="1"/>
</dbReference>
<dbReference type="PANTHER" id="PTHR33304:SF18">
    <property type="entry name" value="CHROMATIN REGULATOR PHD FAMILY-RELATED"/>
    <property type="match status" value="1"/>
</dbReference>
<accession>A0AAN7J6C4</accession>
<reference evidence="8 9" key="1">
    <citation type="journal article" date="2023" name="G3 (Bethesda)">
        <title>A haplotype-resolved chromosome-scale genome for Quercus rubra L. provides insights into the genetics of adaptive traits for red oak species.</title>
        <authorList>
            <person name="Kapoor B."/>
            <person name="Jenkins J."/>
            <person name="Schmutz J."/>
            <person name="Zhebentyayeva T."/>
            <person name="Kuelheim C."/>
            <person name="Coggeshall M."/>
            <person name="Heim C."/>
            <person name="Lasky J.R."/>
            <person name="Leites L."/>
            <person name="Islam-Faridi N."/>
            <person name="Romero-Severson J."/>
            <person name="DeLeo V.L."/>
            <person name="Lucas S.M."/>
            <person name="Lazic D."/>
            <person name="Gailing O."/>
            <person name="Carlson J."/>
            <person name="Staton M."/>
        </authorList>
    </citation>
    <scope>NUCLEOTIDE SEQUENCE [LARGE SCALE GENOMIC DNA]</scope>
    <source>
        <strain evidence="8">Pseudo-F2</strain>
    </source>
</reference>
<keyword evidence="9" id="KW-1185">Reference proteome</keyword>
<organism evidence="8 9">
    <name type="scientific">Quercus rubra</name>
    <name type="common">Northern red oak</name>
    <name type="synonym">Quercus borealis</name>
    <dbReference type="NCBI Taxonomy" id="3512"/>
    <lineage>
        <taxon>Eukaryota</taxon>
        <taxon>Viridiplantae</taxon>
        <taxon>Streptophyta</taxon>
        <taxon>Embryophyta</taxon>
        <taxon>Tracheophyta</taxon>
        <taxon>Spermatophyta</taxon>
        <taxon>Magnoliopsida</taxon>
        <taxon>eudicotyledons</taxon>
        <taxon>Gunneridae</taxon>
        <taxon>Pentapetalae</taxon>
        <taxon>rosids</taxon>
        <taxon>fabids</taxon>
        <taxon>Fagales</taxon>
        <taxon>Fagaceae</taxon>
        <taxon>Quercus</taxon>
    </lineage>
</organism>
<evidence type="ECO:0000313" key="8">
    <source>
        <dbReference type="EMBL" id="KAK4600909.1"/>
    </source>
</evidence>
<evidence type="ECO:0000313" key="9">
    <source>
        <dbReference type="Proteomes" id="UP001324115"/>
    </source>
</evidence>
<sequence length="613" mass="68645">MVTICQKCGDRGFSVALIYCDRCSVYAQHRYCLDVLPATFDEYVIWFCADCEPKIQKLSTIVNTNALPSGITHSVNLKNVQAAQSRIRLKKNLERLKKKDKKAKNKNKRKDITGSVAKMGKQICRKSPSLQLNKMHSGDIFEKDKKLGQELRVILTDGADYNYEVKLGLHLKDGPNLVEEAVSVNPSLQCNETLENCEGQKVGQELGLHLKDGTNLVEGAVSCHLSLQCNEMLKNCEEGQKVGQELGLHLKDRTNLVEEAVSVNPSVRCSEKLENCEEGQKVRQELGLHLKDESNLVEEAVSVNPSFRCNEKLESCEDQKVGQELGLQLKDKTNLVEEAVSVNPSLQCNETLENCEEGQKVGQELGLHLKDGTNLVEEAVSVNPSLCCNQTLENCEGQKPGHKFIVDLKDETNTLEHKCYVTAQPIIDPIWRGSLCIRNRSSGAIGLVAHLSCLACYKVCEEAKLMPELLYAELFHRSDVWPKGFEKQGPSYQSIALYFFPKKESDGKAFESLVDSMISKDLAMRSMVQNAELLVFASTVLPKQYRMFQAKFYLWGVFRRKQASHVTNTFVPEVEKTLTNALNWDRRPSSTSLLSNSDSHGSDSLYSFCASVF</sequence>
<dbReference type="Gene3D" id="3.30.40.10">
    <property type="entry name" value="Zinc/RING finger domain, C3HC4 (zinc finger)"/>
    <property type="match status" value="1"/>
</dbReference>
<evidence type="ECO:0000256" key="5">
    <source>
        <dbReference type="ARBA" id="ARBA00023163"/>
    </source>
</evidence>